<dbReference type="GO" id="GO:0016491">
    <property type="term" value="F:oxidoreductase activity"/>
    <property type="evidence" value="ECO:0007669"/>
    <property type="project" value="UniProtKB-KW"/>
</dbReference>
<comment type="caution">
    <text evidence="6">The sequence shown here is derived from an EMBL/GenBank/DDBJ whole genome shotgun (WGS) entry which is preliminary data.</text>
</comment>
<dbReference type="InterPro" id="IPR015815">
    <property type="entry name" value="HIBADH-related"/>
</dbReference>
<dbReference type="AlphaFoldDB" id="A0AA35UGD1"/>
<dbReference type="Pfam" id="PF14833">
    <property type="entry name" value="NAD_binding_11"/>
    <property type="match status" value="1"/>
</dbReference>
<keyword evidence="2" id="KW-0520">NAD</keyword>
<dbReference type="InterPro" id="IPR006115">
    <property type="entry name" value="6PGDH_NADP-bd"/>
</dbReference>
<evidence type="ECO:0000256" key="1">
    <source>
        <dbReference type="ARBA" id="ARBA00023002"/>
    </source>
</evidence>
<dbReference type="InterPro" id="IPR029154">
    <property type="entry name" value="HIBADH-like_NADP-bd"/>
</dbReference>
<evidence type="ECO:0000313" key="7">
    <source>
        <dbReference type="Proteomes" id="UP001176960"/>
    </source>
</evidence>
<dbReference type="Proteomes" id="UP001176960">
    <property type="component" value="Unassembled WGS sequence"/>
</dbReference>
<dbReference type="InterPro" id="IPR036291">
    <property type="entry name" value="NAD(P)-bd_dom_sf"/>
</dbReference>
<dbReference type="PIRSF" id="PIRSF000103">
    <property type="entry name" value="HIBADH"/>
    <property type="match status" value="1"/>
</dbReference>
<dbReference type="PANTHER" id="PTHR43580:SF2">
    <property type="entry name" value="CYTOKINE-LIKE NUCLEAR FACTOR N-PAC"/>
    <property type="match status" value="1"/>
</dbReference>
<feature type="domain" description="6-phosphogluconate dehydrogenase NADP-binding" evidence="4">
    <location>
        <begin position="17"/>
        <end position="171"/>
    </location>
</feature>
<organism evidence="6 7">
    <name type="scientific">Brytella acorum</name>
    <dbReference type="NCBI Taxonomy" id="2959299"/>
    <lineage>
        <taxon>Bacteria</taxon>
        <taxon>Pseudomonadati</taxon>
        <taxon>Pseudomonadota</taxon>
        <taxon>Alphaproteobacteria</taxon>
        <taxon>Acetobacterales</taxon>
        <taxon>Acetobacteraceae</taxon>
        <taxon>Brytella</taxon>
    </lineage>
</organism>
<evidence type="ECO:0000313" key="6">
    <source>
        <dbReference type="EMBL" id="CAI9119435.1"/>
    </source>
</evidence>
<keyword evidence="1" id="KW-0560">Oxidoreductase</keyword>
<evidence type="ECO:0000256" key="2">
    <source>
        <dbReference type="ARBA" id="ARBA00023027"/>
    </source>
</evidence>
<dbReference type="RefSeq" id="WP_289842666.1">
    <property type="nucleotide sequence ID" value="NZ_CATKSH010000001.1"/>
</dbReference>
<dbReference type="InterPro" id="IPR008927">
    <property type="entry name" value="6-PGluconate_DH-like_C_sf"/>
</dbReference>
<dbReference type="InterPro" id="IPR051265">
    <property type="entry name" value="HIBADH-related_NP60_sf"/>
</dbReference>
<dbReference type="PANTHER" id="PTHR43580">
    <property type="entry name" value="OXIDOREDUCTASE GLYR1-RELATED"/>
    <property type="match status" value="1"/>
</dbReference>
<proteinExistence type="predicted"/>
<accession>A0AA35UGD1</accession>
<sequence>MNTTHTSETSPVDTSAVGFIGYGAMARRMGAHLRAKGHRIVAYVPSGRTSDTAATLLPTPRAVGEAAEIVIICVPNDEALASSSYGDEGVLSGLRSGGLLINTSTVSPEATQTLVAAGARHGITVLDAPMSGSTPEAEKGELVMLVGGSVEDLQRARPVLACFSKSIVHAGPVGAGTRIKLVINGIMGATLDIIAEGVSYGLCAGLDRDVLYDTLQQVAVISPHHKRKLNAAQNHDFSPQFPTRLMSKDMNLLTNAGTTVGAFMPGMAVAAQALALSNRRHADEDYSALFGALEHSVVQTRETTKET</sequence>
<dbReference type="GO" id="GO:0051287">
    <property type="term" value="F:NAD binding"/>
    <property type="evidence" value="ECO:0007669"/>
    <property type="project" value="InterPro"/>
</dbReference>
<feature type="domain" description="3-hydroxyisobutyrate dehydrogenase-like NAD-binding" evidence="5">
    <location>
        <begin position="174"/>
        <end position="290"/>
    </location>
</feature>
<dbReference type="InterPro" id="IPR013328">
    <property type="entry name" value="6PGD_dom2"/>
</dbReference>
<evidence type="ECO:0000256" key="3">
    <source>
        <dbReference type="PIRSR" id="PIRSR000103-1"/>
    </source>
</evidence>
<protein>
    <submittedName>
        <fullName evidence="6">NAD(P)-dependent oxidoreductase</fullName>
    </submittedName>
</protein>
<dbReference type="SUPFAM" id="SSF48179">
    <property type="entry name" value="6-phosphogluconate dehydrogenase C-terminal domain-like"/>
    <property type="match status" value="1"/>
</dbReference>
<keyword evidence="7" id="KW-1185">Reference proteome</keyword>
<dbReference type="EMBL" id="CATKSH010000001">
    <property type="protein sequence ID" value="CAI9119435.1"/>
    <property type="molecule type" value="Genomic_DNA"/>
</dbReference>
<gene>
    <name evidence="6" type="ORF">LMG32879_000250</name>
</gene>
<evidence type="ECO:0000259" key="5">
    <source>
        <dbReference type="Pfam" id="PF14833"/>
    </source>
</evidence>
<dbReference type="GO" id="GO:0050661">
    <property type="term" value="F:NADP binding"/>
    <property type="evidence" value="ECO:0007669"/>
    <property type="project" value="InterPro"/>
</dbReference>
<evidence type="ECO:0000259" key="4">
    <source>
        <dbReference type="Pfam" id="PF03446"/>
    </source>
</evidence>
<dbReference type="Gene3D" id="3.40.50.720">
    <property type="entry name" value="NAD(P)-binding Rossmann-like Domain"/>
    <property type="match status" value="1"/>
</dbReference>
<name>A0AA35UGD1_9PROT</name>
<dbReference type="SUPFAM" id="SSF51735">
    <property type="entry name" value="NAD(P)-binding Rossmann-fold domains"/>
    <property type="match status" value="1"/>
</dbReference>
<reference evidence="6" key="1">
    <citation type="submission" date="2023-03" db="EMBL/GenBank/DDBJ databases">
        <authorList>
            <person name="Cleenwerck I."/>
        </authorList>
    </citation>
    <scope>NUCLEOTIDE SEQUENCE</scope>
    <source>
        <strain evidence="6">LMG 32879</strain>
    </source>
</reference>
<dbReference type="Pfam" id="PF03446">
    <property type="entry name" value="NAD_binding_2"/>
    <property type="match status" value="1"/>
</dbReference>
<dbReference type="Gene3D" id="1.10.1040.10">
    <property type="entry name" value="N-(1-d-carboxylethyl)-l-norvaline Dehydrogenase, domain 2"/>
    <property type="match status" value="1"/>
</dbReference>
<feature type="active site" evidence="3">
    <location>
        <position position="180"/>
    </location>
</feature>